<keyword evidence="2" id="KW-0732">Signal</keyword>
<dbReference type="EMBL" id="WHWB01030575">
    <property type="protein sequence ID" value="KAJ7428284.1"/>
    <property type="molecule type" value="Genomic_DNA"/>
</dbReference>
<feature type="transmembrane region" description="Helical" evidence="1">
    <location>
        <begin position="84"/>
        <end position="105"/>
    </location>
</feature>
<protein>
    <recommendedName>
        <fullName evidence="5">Secreted protein</fullName>
    </recommendedName>
</protein>
<feature type="signal peptide" evidence="2">
    <location>
        <begin position="1"/>
        <end position="19"/>
    </location>
</feature>
<keyword evidence="1" id="KW-1133">Transmembrane helix</keyword>
<evidence type="ECO:0000313" key="3">
    <source>
        <dbReference type="EMBL" id="KAJ7428284.1"/>
    </source>
</evidence>
<organism evidence="3 4">
    <name type="scientific">Willisornis vidua</name>
    <name type="common">Xingu scale-backed antbird</name>
    <dbReference type="NCBI Taxonomy" id="1566151"/>
    <lineage>
        <taxon>Eukaryota</taxon>
        <taxon>Metazoa</taxon>
        <taxon>Chordata</taxon>
        <taxon>Craniata</taxon>
        <taxon>Vertebrata</taxon>
        <taxon>Euteleostomi</taxon>
        <taxon>Archelosauria</taxon>
        <taxon>Archosauria</taxon>
        <taxon>Dinosauria</taxon>
        <taxon>Saurischia</taxon>
        <taxon>Theropoda</taxon>
        <taxon>Coelurosauria</taxon>
        <taxon>Aves</taxon>
        <taxon>Neognathae</taxon>
        <taxon>Neoaves</taxon>
        <taxon>Telluraves</taxon>
        <taxon>Australaves</taxon>
        <taxon>Passeriformes</taxon>
        <taxon>Thamnophilidae</taxon>
        <taxon>Willisornis</taxon>
    </lineage>
</organism>
<gene>
    <name evidence="3" type="ORF">WISP_01399</name>
</gene>
<dbReference type="Proteomes" id="UP001145742">
    <property type="component" value="Unassembled WGS sequence"/>
</dbReference>
<evidence type="ECO:0000313" key="4">
    <source>
        <dbReference type="Proteomes" id="UP001145742"/>
    </source>
</evidence>
<evidence type="ECO:0008006" key="5">
    <source>
        <dbReference type="Google" id="ProtNLM"/>
    </source>
</evidence>
<evidence type="ECO:0000256" key="2">
    <source>
        <dbReference type="SAM" id="SignalP"/>
    </source>
</evidence>
<reference evidence="3" key="1">
    <citation type="submission" date="2019-10" db="EMBL/GenBank/DDBJ databases">
        <authorList>
            <person name="Soares A.E.R."/>
            <person name="Aleixo A."/>
            <person name="Schneider P."/>
            <person name="Miyaki C.Y."/>
            <person name="Schneider M.P."/>
            <person name="Mello C."/>
            <person name="Vasconcelos A.T.R."/>
        </authorList>
    </citation>
    <scope>NUCLEOTIDE SEQUENCE</scope>
    <source>
        <tissue evidence="3">Muscle</tissue>
    </source>
</reference>
<keyword evidence="1" id="KW-0472">Membrane</keyword>
<name>A0ABQ9DUI3_9PASS</name>
<keyword evidence="4" id="KW-1185">Reference proteome</keyword>
<keyword evidence="1" id="KW-0812">Transmembrane</keyword>
<accession>A0ABQ9DUI3</accession>
<evidence type="ECO:0000256" key="1">
    <source>
        <dbReference type="SAM" id="Phobius"/>
    </source>
</evidence>
<sequence>MGGTVVLAVLVEVSGVAVGVDVDCVGGDVVLSVDEPMPVRARKDMKAKIREIPGGGRVVVYVGVGTDVLEVVAVGVDEPVADVVVLRVLLLVVLMGGTVVLAVLVEVSPGGAVVVDCIGGDVVLGVDEPVPIRKSRNRGNRQRHKMHQWDSICIEQKLSDRQLSHT</sequence>
<proteinExistence type="predicted"/>
<comment type="caution">
    <text evidence="3">The sequence shown here is derived from an EMBL/GenBank/DDBJ whole genome shotgun (WGS) entry which is preliminary data.</text>
</comment>
<feature type="chain" id="PRO_5047053260" description="Secreted protein" evidence="2">
    <location>
        <begin position="20"/>
        <end position="166"/>
    </location>
</feature>